<accession>A0A9P1BYB4</accession>
<sequence length="195" mass="22003">MAKGELEQKLLDLRSERQQRAEEFEATELEIDTLRQLTTETMAAVEAQLAEDAALRAQLEAATAEEVQLQRAEQDAWRAALCAAQGRREAAAAEEAEALAAQRLGQQQLEGTRKRVALLQVEVQQLQQQQGLGPAAEEVQEVREEFRSKAEALEEQRQATLWMERERQQRASRRLEQLRIAVRGLHEAEAHRSGG</sequence>
<organism evidence="2">
    <name type="scientific">Cladocopium goreaui</name>
    <dbReference type="NCBI Taxonomy" id="2562237"/>
    <lineage>
        <taxon>Eukaryota</taxon>
        <taxon>Sar</taxon>
        <taxon>Alveolata</taxon>
        <taxon>Dinophyceae</taxon>
        <taxon>Suessiales</taxon>
        <taxon>Symbiodiniaceae</taxon>
        <taxon>Cladocopium</taxon>
    </lineage>
</organism>
<evidence type="ECO:0000256" key="1">
    <source>
        <dbReference type="SAM" id="Coils"/>
    </source>
</evidence>
<reference evidence="3" key="2">
    <citation type="submission" date="2024-04" db="EMBL/GenBank/DDBJ databases">
        <authorList>
            <person name="Chen Y."/>
            <person name="Shah S."/>
            <person name="Dougan E. K."/>
            <person name="Thang M."/>
            <person name="Chan C."/>
        </authorList>
    </citation>
    <scope>NUCLEOTIDE SEQUENCE [LARGE SCALE GENOMIC DNA]</scope>
</reference>
<name>A0A9P1BYB4_9DINO</name>
<comment type="caution">
    <text evidence="2">The sequence shown here is derived from an EMBL/GenBank/DDBJ whole genome shotgun (WGS) entry which is preliminary data.</text>
</comment>
<dbReference type="EMBL" id="CAMXCT030000672">
    <property type="protein sequence ID" value="CAL4769274.1"/>
    <property type="molecule type" value="Genomic_DNA"/>
</dbReference>
<evidence type="ECO:0000313" key="4">
    <source>
        <dbReference type="Proteomes" id="UP001152797"/>
    </source>
</evidence>
<dbReference type="EMBL" id="CAMXCT020000672">
    <property type="protein sequence ID" value="CAL1135337.1"/>
    <property type="molecule type" value="Genomic_DNA"/>
</dbReference>
<proteinExistence type="predicted"/>
<dbReference type="AlphaFoldDB" id="A0A9P1BYB4"/>
<keyword evidence="4" id="KW-1185">Reference proteome</keyword>
<dbReference type="Proteomes" id="UP001152797">
    <property type="component" value="Unassembled WGS sequence"/>
</dbReference>
<protein>
    <submittedName>
        <fullName evidence="2">Uncharacterized protein</fullName>
    </submittedName>
</protein>
<keyword evidence="1" id="KW-0175">Coiled coil</keyword>
<evidence type="ECO:0000313" key="2">
    <source>
        <dbReference type="EMBL" id="CAI3981962.1"/>
    </source>
</evidence>
<evidence type="ECO:0000313" key="3">
    <source>
        <dbReference type="EMBL" id="CAL1135337.1"/>
    </source>
</evidence>
<feature type="coiled-coil region" evidence="1">
    <location>
        <begin position="109"/>
        <end position="159"/>
    </location>
</feature>
<gene>
    <name evidence="2" type="ORF">C1SCF055_LOCUS9705</name>
</gene>
<reference evidence="2" key="1">
    <citation type="submission" date="2022-10" db="EMBL/GenBank/DDBJ databases">
        <authorList>
            <person name="Chen Y."/>
            <person name="Dougan E. K."/>
            <person name="Chan C."/>
            <person name="Rhodes N."/>
            <person name="Thang M."/>
        </authorList>
    </citation>
    <scope>NUCLEOTIDE SEQUENCE</scope>
</reference>
<dbReference type="EMBL" id="CAMXCT010000672">
    <property type="protein sequence ID" value="CAI3981962.1"/>
    <property type="molecule type" value="Genomic_DNA"/>
</dbReference>